<evidence type="ECO:0000256" key="1">
    <source>
        <dbReference type="SAM" id="Phobius"/>
    </source>
</evidence>
<protein>
    <submittedName>
        <fullName evidence="2">Uncharacterized protein</fullName>
    </submittedName>
</protein>
<dbReference type="RefSeq" id="WP_037941292.1">
    <property type="nucleotide sequence ID" value="NZ_JBFADL010000102.1"/>
</dbReference>
<feature type="transmembrane region" description="Helical" evidence="1">
    <location>
        <begin position="93"/>
        <end position="112"/>
    </location>
</feature>
<keyword evidence="1" id="KW-1133">Transmembrane helix</keyword>
<comment type="caution">
    <text evidence="2">The sequence shown here is derived from an EMBL/GenBank/DDBJ whole genome shotgun (WGS) entry which is preliminary data.</text>
</comment>
<keyword evidence="1" id="KW-0812">Transmembrane</keyword>
<feature type="transmembrane region" description="Helical" evidence="1">
    <location>
        <begin position="118"/>
        <end position="137"/>
    </location>
</feature>
<dbReference type="AlphaFoldDB" id="A0A081XHD7"/>
<dbReference type="OrthoDB" id="4334399at2"/>
<reference evidence="2 3" key="1">
    <citation type="submission" date="2014-02" db="EMBL/GenBank/DDBJ databases">
        <title>The genome announcement of Streptomyces toyocaensis NRRL15009.</title>
        <authorList>
            <person name="Hong H.-J."/>
            <person name="Kwun M.J."/>
        </authorList>
    </citation>
    <scope>NUCLEOTIDE SEQUENCE [LARGE SCALE GENOMIC DNA]</scope>
    <source>
        <strain evidence="2 3">NRRL 15009</strain>
    </source>
</reference>
<keyword evidence="3" id="KW-1185">Reference proteome</keyword>
<dbReference type="Proteomes" id="UP000028341">
    <property type="component" value="Unassembled WGS sequence"/>
</dbReference>
<evidence type="ECO:0000313" key="2">
    <source>
        <dbReference type="EMBL" id="KES02960.1"/>
    </source>
</evidence>
<organism evidence="2 3">
    <name type="scientific">Streptomyces toyocaensis</name>
    <dbReference type="NCBI Taxonomy" id="55952"/>
    <lineage>
        <taxon>Bacteria</taxon>
        <taxon>Bacillati</taxon>
        <taxon>Actinomycetota</taxon>
        <taxon>Actinomycetes</taxon>
        <taxon>Kitasatosporales</taxon>
        <taxon>Streptomycetaceae</taxon>
        <taxon>Streptomyces</taxon>
    </lineage>
</organism>
<sequence>MYDEILHIGDVSVSVRRRSSRRRRLRKHHLKVVAALQEKEAAIDVDVRAALPDLAETLTKVANAHSEGRIGQLLPASEVDHVPPVEHVKREHIRMVAVAVLLGGFGVLVAFLDLPDTATTSLIGAIGITAASVVYGLKARQGMDILDSVRGIQRP</sequence>
<keyword evidence="1" id="KW-0472">Membrane</keyword>
<gene>
    <name evidence="2" type="ORF">BU52_33110</name>
</gene>
<evidence type="ECO:0000313" key="3">
    <source>
        <dbReference type="Proteomes" id="UP000028341"/>
    </source>
</evidence>
<proteinExistence type="predicted"/>
<name>A0A081XHD7_STRTO</name>
<dbReference type="EMBL" id="JFCB01000058">
    <property type="protein sequence ID" value="KES02960.1"/>
    <property type="molecule type" value="Genomic_DNA"/>
</dbReference>
<accession>A0A081XHD7</accession>